<evidence type="ECO:0000313" key="2">
    <source>
        <dbReference type="EMBL" id="QJI03512.1"/>
    </source>
</evidence>
<dbReference type="EMBL" id="MT145094">
    <property type="protein sequence ID" value="QJI03512.1"/>
    <property type="molecule type" value="Genomic_DNA"/>
</dbReference>
<protein>
    <submittedName>
        <fullName evidence="1">Uncharacterized protein</fullName>
    </submittedName>
</protein>
<dbReference type="EMBL" id="MT144565">
    <property type="protein sequence ID" value="QJA55079.1"/>
    <property type="molecule type" value="Genomic_DNA"/>
</dbReference>
<proteinExistence type="predicted"/>
<sequence>MTDLQRYEWTYRGMSVRGDLGDWYKREDVNAEIARLRQRVADLEIAEPVSAVLQAQIDDVAEATVDCPIPSSMDVRRHPITQCLIAAIVDNARLREALERVTRERDEEKEIVSRVWEILGSPSFASLRGRSMYDLLQETISAHNDAQAELARQRERETILNTTIANLHEETDKAREREREIYNRLDLVMKYIQPRTVVAQMYRDAPDG</sequence>
<name>A0A6H2A5V3_9ZZZZ</name>
<reference evidence="1" key="1">
    <citation type="submission" date="2020-03" db="EMBL/GenBank/DDBJ databases">
        <title>The deep terrestrial virosphere.</title>
        <authorList>
            <person name="Holmfeldt K."/>
            <person name="Nilsson E."/>
            <person name="Simone D."/>
            <person name="Lopez-Fernandez M."/>
            <person name="Wu X."/>
            <person name="de Brujin I."/>
            <person name="Lundin D."/>
            <person name="Andersson A."/>
            <person name="Bertilsson S."/>
            <person name="Dopson M."/>
        </authorList>
    </citation>
    <scope>NUCLEOTIDE SEQUENCE</scope>
    <source>
        <strain evidence="1">TM448A06701</strain>
        <strain evidence="2">TM448B04599</strain>
    </source>
</reference>
<dbReference type="AlphaFoldDB" id="A0A6H2A5V3"/>
<accession>A0A6H2A5V3</accession>
<gene>
    <name evidence="1" type="ORF">TM448A06701_0007</name>
    <name evidence="2" type="ORF">TM448B04599_0009</name>
</gene>
<evidence type="ECO:0000313" key="1">
    <source>
        <dbReference type="EMBL" id="QJA55079.1"/>
    </source>
</evidence>
<organism evidence="1">
    <name type="scientific">viral metagenome</name>
    <dbReference type="NCBI Taxonomy" id="1070528"/>
    <lineage>
        <taxon>unclassified sequences</taxon>
        <taxon>metagenomes</taxon>
        <taxon>organismal metagenomes</taxon>
    </lineage>
</organism>